<keyword evidence="3" id="KW-1185">Reference proteome</keyword>
<sequence length="72" mass="7384">MAANSSGRIQAIGAVAGSVATLGYMYVVGKKTKSEEGSASMFKKPGEGAGLANDTRISSKDVRPIVQGQKKP</sequence>
<feature type="region of interest" description="Disordered" evidence="1">
    <location>
        <begin position="34"/>
        <end position="72"/>
    </location>
</feature>
<protein>
    <submittedName>
        <fullName evidence="2">Uncharacterized protein</fullName>
    </submittedName>
</protein>
<reference evidence="3" key="1">
    <citation type="submission" date="2024-04" db="EMBL/GenBank/DDBJ databases">
        <authorList>
            <person name="Shaw F."/>
            <person name="Minotto A."/>
        </authorList>
    </citation>
    <scope>NUCLEOTIDE SEQUENCE [LARGE SCALE GENOMIC DNA]</scope>
</reference>
<accession>A0ABP1CUE8</accession>
<evidence type="ECO:0000313" key="3">
    <source>
        <dbReference type="Proteomes" id="UP001497453"/>
    </source>
</evidence>
<organism evidence="2 3">
    <name type="scientific">Somion occarium</name>
    <dbReference type="NCBI Taxonomy" id="3059160"/>
    <lineage>
        <taxon>Eukaryota</taxon>
        <taxon>Fungi</taxon>
        <taxon>Dikarya</taxon>
        <taxon>Basidiomycota</taxon>
        <taxon>Agaricomycotina</taxon>
        <taxon>Agaricomycetes</taxon>
        <taxon>Polyporales</taxon>
        <taxon>Cerrenaceae</taxon>
        <taxon>Somion</taxon>
    </lineage>
</organism>
<evidence type="ECO:0000256" key="1">
    <source>
        <dbReference type="SAM" id="MobiDB-lite"/>
    </source>
</evidence>
<name>A0ABP1CUE8_9APHY</name>
<evidence type="ECO:0000313" key="2">
    <source>
        <dbReference type="EMBL" id="CAL1699302.1"/>
    </source>
</evidence>
<proteinExistence type="predicted"/>
<dbReference type="Proteomes" id="UP001497453">
    <property type="component" value="Chromosome 11"/>
</dbReference>
<dbReference type="EMBL" id="OZ037954">
    <property type="protein sequence ID" value="CAL1699302.1"/>
    <property type="molecule type" value="Genomic_DNA"/>
</dbReference>
<gene>
    <name evidence="2" type="ORF">GFSPODELE1_LOCUS2601</name>
</gene>